<dbReference type="EMBL" id="JAXHPO010000019">
    <property type="protein sequence ID" value="MDY6550301.1"/>
    <property type="molecule type" value="Genomic_DNA"/>
</dbReference>
<proteinExistence type="predicted"/>
<keyword evidence="2" id="KW-0732">Signal</keyword>
<feature type="region of interest" description="Disordered" evidence="1">
    <location>
        <begin position="33"/>
        <end position="52"/>
    </location>
</feature>
<dbReference type="Gene3D" id="3.10.450.160">
    <property type="entry name" value="inner membrane protein cigr"/>
    <property type="match status" value="1"/>
</dbReference>
<dbReference type="RefSeq" id="WP_321104235.1">
    <property type="nucleotide sequence ID" value="NZ_JAXHPO010000019.1"/>
</dbReference>
<evidence type="ECO:0000313" key="4">
    <source>
        <dbReference type="Proteomes" id="UP001284094"/>
    </source>
</evidence>
<sequence length="153" mass="17166">MATLSTMVFLFTPSLVQANSPKWNASIGVNVGNTHRPNYPQQPPHYSQHRPNYPSQGYLNHGYPPQHGYPPNRPFPPSGHVYPHGGVSLSYQAPSYTTVNHQTYTWVNGDPNVAQIKSSTKIVITNWRELGLPAPPSGMHWIYEDGRYILESN</sequence>
<accession>A0ABU5GKP8</accession>
<dbReference type="Proteomes" id="UP001284094">
    <property type="component" value="Unassembled WGS sequence"/>
</dbReference>
<organism evidence="3 4">
    <name type="scientific">Acinetobacter faecalis</name>
    <dbReference type="NCBI Taxonomy" id="2665161"/>
    <lineage>
        <taxon>Bacteria</taxon>
        <taxon>Pseudomonadati</taxon>
        <taxon>Pseudomonadota</taxon>
        <taxon>Gammaproteobacteria</taxon>
        <taxon>Moraxellales</taxon>
        <taxon>Moraxellaceae</taxon>
        <taxon>Acinetobacter</taxon>
    </lineage>
</organism>
<dbReference type="Pfam" id="PF11776">
    <property type="entry name" value="RcnB"/>
    <property type="match status" value="1"/>
</dbReference>
<name>A0ABU5GKP8_9GAMM</name>
<keyword evidence="4" id="KW-1185">Reference proteome</keyword>
<feature type="signal peptide" evidence="2">
    <location>
        <begin position="1"/>
        <end position="18"/>
    </location>
</feature>
<comment type="caution">
    <text evidence="3">The sequence shown here is derived from an EMBL/GenBank/DDBJ whole genome shotgun (WGS) entry which is preliminary data.</text>
</comment>
<evidence type="ECO:0000313" key="3">
    <source>
        <dbReference type="EMBL" id="MDY6550301.1"/>
    </source>
</evidence>
<feature type="chain" id="PRO_5046826345" evidence="2">
    <location>
        <begin position="19"/>
        <end position="153"/>
    </location>
</feature>
<reference evidence="3 4" key="1">
    <citation type="journal article" date="2024" name="Syst. Appl. Microbiol.">
        <title>Evidence for the occurrence of Acinetobacter faecalis in cattle feces and its emended description.</title>
        <authorList>
            <person name="Kyselkova M."/>
            <person name="Xanthopoulou K."/>
            <person name="Shestivska V."/>
            <person name="Spanelova P."/>
            <person name="Maixnerova M."/>
            <person name="Higgins P.G."/>
            <person name="Nemec A."/>
        </authorList>
    </citation>
    <scope>NUCLEOTIDE SEQUENCE [LARGE SCALE GENOMIC DNA]</scope>
    <source>
        <strain evidence="3 4">ANC 7225</strain>
    </source>
</reference>
<dbReference type="InterPro" id="IPR024572">
    <property type="entry name" value="RcnB"/>
</dbReference>
<protein>
    <submittedName>
        <fullName evidence="3">RcnB family protein</fullName>
    </submittedName>
</protein>
<evidence type="ECO:0000256" key="1">
    <source>
        <dbReference type="SAM" id="MobiDB-lite"/>
    </source>
</evidence>
<evidence type="ECO:0000256" key="2">
    <source>
        <dbReference type="SAM" id="SignalP"/>
    </source>
</evidence>
<gene>
    <name evidence="3" type="ORF">SKM48_05990</name>
</gene>